<dbReference type="EMBL" id="CAAHFH010000001">
    <property type="protein sequence ID" value="VGO18090.1"/>
    <property type="molecule type" value="Genomic_DNA"/>
</dbReference>
<protein>
    <submittedName>
        <fullName evidence="3">Iota-carrageenase</fullName>
    </submittedName>
</protein>
<gene>
    <name evidence="3" type="primary">cgiA_3</name>
    <name evidence="3" type="ORF">SCARR_00141</name>
</gene>
<dbReference type="Proteomes" id="UP000346198">
    <property type="component" value="Unassembled WGS sequence"/>
</dbReference>
<dbReference type="RefSeq" id="WP_136059616.1">
    <property type="nucleotide sequence ID" value="NZ_CAAHFH010000001.1"/>
</dbReference>
<dbReference type="Gene3D" id="2.160.20.10">
    <property type="entry name" value="Single-stranded right-handed beta-helix, Pectin lyase-like"/>
    <property type="match status" value="1"/>
</dbReference>
<proteinExistence type="predicted"/>
<evidence type="ECO:0000313" key="4">
    <source>
        <dbReference type="Proteomes" id="UP000346198"/>
    </source>
</evidence>
<dbReference type="SUPFAM" id="SSF51126">
    <property type="entry name" value="Pectin lyase-like"/>
    <property type="match status" value="1"/>
</dbReference>
<reference evidence="3 4" key="1">
    <citation type="submission" date="2019-04" db="EMBL/GenBank/DDBJ databases">
        <authorList>
            <person name="Van Vliet M D."/>
        </authorList>
    </citation>
    <scope>NUCLEOTIDE SEQUENCE [LARGE SCALE GENOMIC DNA]</scope>
    <source>
        <strain evidence="3 4">F21</strain>
    </source>
</reference>
<dbReference type="AlphaFoldDB" id="A0A6C2UD65"/>
<dbReference type="InterPro" id="IPR011050">
    <property type="entry name" value="Pectin_lyase_fold/virulence"/>
</dbReference>
<dbReference type="InterPro" id="IPR012334">
    <property type="entry name" value="Pectin_lyas_fold"/>
</dbReference>
<dbReference type="Pfam" id="PF12708">
    <property type="entry name" value="Pect-lyase_RHGA_epim"/>
    <property type="match status" value="1"/>
</dbReference>
<feature type="signal peptide" evidence="1">
    <location>
        <begin position="1"/>
        <end position="20"/>
    </location>
</feature>
<keyword evidence="4" id="KW-1185">Reference proteome</keyword>
<organism evidence="3 4">
    <name type="scientific">Pontiella sulfatireligans</name>
    <dbReference type="NCBI Taxonomy" id="2750658"/>
    <lineage>
        <taxon>Bacteria</taxon>
        <taxon>Pseudomonadati</taxon>
        <taxon>Kiritimatiellota</taxon>
        <taxon>Kiritimatiellia</taxon>
        <taxon>Kiritimatiellales</taxon>
        <taxon>Pontiellaceae</taxon>
        <taxon>Pontiella</taxon>
    </lineage>
</organism>
<feature type="chain" id="PRO_5025568394" evidence="1">
    <location>
        <begin position="21"/>
        <end position="404"/>
    </location>
</feature>
<keyword evidence="1" id="KW-0732">Signal</keyword>
<sequence>MKNKRRAYLLFLGFVVTVLAEPAEQDFYKDTIQQVSRSVNLVKDYGASGSDDADDSAALQKAVDEMTVLPDGGKIMIPQGRFILDDIQIKSNVHIEVDPEAVLVPPGLGIMFSMGRDAAANNCSIRGAGGRRYTVDLTSIPAGRTMRMGFVNCKDVDNFMISDFNVLDNFTALSSLTFNLAERDGNYFRARNGVVKNGNVDKGHYGYGVVQAQAGYNILFKDLSATGGITLRLETGAKGVTFAPADMNLDQIFGRNISIANGHGGVMMGSHVRQNGHVDIDGVYAESAILAASAGVGFANAEQVAAGLKPGRFAPSSIIRNVHAVYGEKAQLKPKNFPEVPAPLQDRISKTLNPDGVSYDGPSVAAAATTDPKIRILNVTMEGFEHQPDRIITERKRPWRKGRN</sequence>
<evidence type="ECO:0000313" key="3">
    <source>
        <dbReference type="EMBL" id="VGO18090.1"/>
    </source>
</evidence>
<evidence type="ECO:0000256" key="1">
    <source>
        <dbReference type="SAM" id="SignalP"/>
    </source>
</evidence>
<feature type="domain" description="Rhamnogalacturonase A/B/Epimerase-like pectate lyase" evidence="2">
    <location>
        <begin position="42"/>
        <end position="270"/>
    </location>
</feature>
<accession>A0A6C2UD65</accession>
<evidence type="ECO:0000259" key="2">
    <source>
        <dbReference type="Pfam" id="PF12708"/>
    </source>
</evidence>
<name>A0A6C2UD65_9BACT</name>
<dbReference type="InterPro" id="IPR024535">
    <property type="entry name" value="RHGA/B-epi-like_pectate_lyase"/>
</dbReference>